<dbReference type="GO" id="GO:0008176">
    <property type="term" value="F:tRNA (guanine(46)-N7)-methyltransferase activity"/>
    <property type="evidence" value="ECO:0007669"/>
    <property type="project" value="UniProtKB-UniRule"/>
</dbReference>
<dbReference type="InterPro" id="IPR029063">
    <property type="entry name" value="SAM-dependent_MTases_sf"/>
</dbReference>
<dbReference type="FunFam" id="3.40.50.150:FF:000035">
    <property type="entry name" value="tRNA (guanine-N(7)-)-methyltransferase"/>
    <property type="match status" value="1"/>
</dbReference>
<evidence type="ECO:0000256" key="2">
    <source>
        <dbReference type="ARBA" id="ARBA00003015"/>
    </source>
</evidence>
<evidence type="ECO:0000256" key="4">
    <source>
        <dbReference type="ARBA" id="ARBA00022679"/>
    </source>
</evidence>
<comment type="caution">
    <text evidence="9">Lacks conserved residue(s) required for the propagation of feature annotation.</text>
</comment>
<evidence type="ECO:0000256" key="9">
    <source>
        <dbReference type="HAMAP-Rule" id="MF_01057"/>
    </source>
</evidence>
<dbReference type="Proteomes" id="UP000199397">
    <property type="component" value="Unassembled WGS sequence"/>
</dbReference>
<evidence type="ECO:0000256" key="8">
    <source>
        <dbReference type="ARBA" id="ARBA00060767"/>
    </source>
</evidence>
<dbReference type="PANTHER" id="PTHR23417">
    <property type="entry name" value="3-DEOXY-D-MANNO-OCTULOSONIC-ACID TRANSFERASE/TRNA GUANINE-N 7 - -METHYLTRANSFERASE"/>
    <property type="match status" value="1"/>
</dbReference>
<dbReference type="Gene3D" id="3.40.50.150">
    <property type="entry name" value="Vaccinia Virus protein VP39"/>
    <property type="match status" value="1"/>
</dbReference>
<evidence type="ECO:0000256" key="3">
    <source>
        <dbReference type="ARBA" id="ARBA00022603"/>
    </source>
</evidence>
<dbReference type="InterPro" id="IPR003358">
    <property type="entry name" value="tRNA_(Gua-N-7)_MeTrfase_Trmb"/>
</dbReference>
<dbReference type="STRING" id="525918.SAMN05660964_00343"/>
<comment type="similarity">
    <text evidence="8 9">Belongs to the class I-like SAM-binding methyltransferase superfamily. TrmB family.</text>
</comment>
<keyword evidence="5 9" id="KW-0949">S-adenosyl-L-methionine</keyword>
<evidence type="ECO:0000313" key="10">
    <source>
        <dbReference type="EMBL" id="SDZ83442.1"/>
    </source>
</evidence>
<dbReference type="PANTHER" id="PTHR23417:SF14">
    <property type="entry name" value="PENTACOTRIPEPTIDE-REPEAT REGION OF PRORP DOMAIN-CONTAINING PROTEIN"/>
    <property type="match status" value="1"/>
</dbReference>
<feature type="binding site" evidence="9">
    <location>
        <position position="135"/>
    </location>
    <ligand>
        <name>S-adenosyl-L-methionine</name>
        <dbReference type="ChEBI" id="CHEBI:59789"/>
    </ligand>
</feature>
<dbReference type="HAMAP" id="MF_01057">
    <property type="entry name" value="tRNA_methyltr_TrmB"/>
    <property type="match status" value="1"/>
</dbReference>
<feature type="binding site" evidence="9">
    <location>
        <position position="139"/>
    </location>
    <ligand>
        <name>substrate</name>
    </ligand>
</feature>
<dbReference type="SUPFAM" id="SSF53335">
    <property type="entry name" value="S-adenosyl-L-methionine-dependent methyltransferases"/>
    <property type="match status" value="1"/>
</dbReference>
<dbReference type="OrthoDB" id="9802090at2"/>
<gene>
    <name evidence="9" type="primary">trmB</name>
    <name evidence="10" type="ORF">SAMN05660964_00343</name>
</gene>
<keyword evidence="4 9" id="KW-0808">Transferase</keyword>
<dbReference type="Pfam" id="PF02390">
    <property type="entry name" value="Methyltransf_4"/>
    <property type="match status" value="1"/>
</dbReference>
<comment type="function">
    <text evidence="2 9">Catalyzes the formation of N(7)-methylguanine at position 46 (m7G46) in tRNA.</text>
</comment>
<evidence type="ECO:0000313" key="11">
    <source>
        <dbReference type="Proteomes" id="UP000199397"/>
    </source>
</evidence>
<keyword evidence="11" id="KW-1185">Reference proteome</keyword>
<accession>A0A1H3WAS8</accession>
<evidence type="ECO:0000256" key="6">
    <source>
        <dbReference type="ARBA" id="ARBA00022694"/>
    </source>
</evidence>
<feature type="binding site" evidence="9">
    <location>
        <position position="171"/>
    </location>
    <ligand>
        <name>substrate</name>
    </ligand>
</feature>
<feature type="binding site" evidence="9">
    <location>
        <position position="60"/>
    </location>
    <ligand>
        <name>S-adenosyl-L-methionine</name>
        <dbReference type="ChEBI" id="CHEBI:59789"/>
    </ligand>
</feature>
<dbReference type="AlphaFoldDB" id="A0A1H3WAS8"/>
<comment type="pathway">
    <text evidence="7 9">tRNA modification; N(7)-methylguanine-tRNA biosynthesis.</text>
</comment>
<dbReference type="EC" id="2.1.1.33" evidence="9"/>
<dbReference type="GO" id="GO:0043527">
    <property type="term" value="C:tRNA methyltransferase complex"/>
    <property type="evidence" value="ECO:0007669"/>
    <property type="project" value="TreeGrafter"/>
</dbReference>
<feature type="binding site" evidence="9">
    <location>
        <position position="112"/>
    </location>
    <ligand>
        <name>S-adenosyl-L-methionine</name>
        <dbReference type="ChEBI" id="CHEBI:59789"/>
    </ligand>
</feature>
<dbReference type="NCBIfam" id="TIGR00091">
    <property type="entry name" value="tRNA (guanosine(46)-N7)-methyltransferase TrmB"/>
    <property type="match status" value="1"/>
</dbReference>
<dbReference type="InterPro" id="IPR055361">
    <property type="entry name" value="tRNA_methyltr_TrmB_bact"/>
</dbReference>
<feature type="binding site" evidence="9">
    <location>
        <position position="85"/>
    </location>
    <ligand>
        <name>S-adenosyl-L-methionine</name>
        <dbReference type="ChEBI" id="CHEBI:59789"/>
    </ligand>
</feature>
<comment type="catalytic activity">
    <reaction evidence="1 9">
        <text>guanosine(46) in tRNA + S-adenosyl-L-methionine = N(7)-methylguanosine(46) in tRNA + S-adenosyl-L-homocysteine</text>
        <dbReference type="Rhea" id="RHEA:42708"/>
        <dbReference type="Rhea" id="RHEA-COMP:10188"/>
        <dbReference type="Rhea" id="RHEA-COMP:10189"/>
        <dbReference type="ChEBI" id="CHEBI:57856"/>
        <dbReference type="ChEBI" id="CHEBI:59789"/>
        <dbReference type="ChEBI" id="CHEBI:74269"/>
        <dbReference type="ChEBI" id="CHEBI:74480"/>
        <dbReference type="EC" id="2.1.1.33"/>
    </reaction>
</comment>
<reference evidence="10 11" key="1">
    <citation type="submission" date="2016-10" db="EMBL/GenBank/DDBJ databases">
        <authorList>
            <person name="de Groot N.N."/>
        </authorList>
    </citation>
    <scope>NUCLEOTIDE SEQUENCE [LARGE SCALE GENOMIC DNA]</scope>
    <source>
        <strain evidence="10 11">DSM 21228</strain>
    </source>
</reference>
<keyword evidence="3 9" id="KW-0489">Methyltransferase</keyword>
<evidence type="ECO:0000256" key="5">
    <source>
        <dbReference type="ARBA" id="ARBA00022691"/>
    </source>
</evidence>
<evidence type="ECO:0000256" key="1">
    <source>
        <dbReference type="ARBA" id="ARBA00000142"/>
    </source>
</evidence>
<dbReference type="PROSITE" id="PS51625">
    <property type="entry name" value="SAM_MT_TRMB"/>
    <property type="match status" value="1"/>
</dbReference>
<protein>
    <recommendedName>
        <fullName evidence="9">tRNA (guanine-N(7)-)-methyltransferase</fullName>
        <ecNumber evidence="9">2.1.1.33</ecNumber>
    </recommendedName>
    <alternativeName>
        <fullName evidence="9">tRNA (guanine(46)-N(7))-methyltransferase</fullName>
    </alternativeName>
    <alternativeName>
        <fullName evidence="9">tRNA(m7G46)-methyltransferase</fullName>
    </alternativeName>
</protein>
<dbReference type="UniPathway" id="UPA00989"/>
<organism evidence="10 11">
    <name type="scientific">Thiothrix caldifontis</name>
    <dbReference type="NCBI Taxonomy" id="525918"/>
    <lineage>
        <taxon>Bacteria</taxon>
        <taxon>Pseudomonadati</taxon>
        <taxon>Pseudomonadota</taxon>
        <taxon>Gammaproteobacteria</taxon>
        <taxon>Thiotrichales</taxon>
        <taxon>Thiotrichaceae</taxon>
        <taxon>Thiothrix</taxon>
    </lineage>
</organism>
<name>A0A1H3WAS8_9GAMM</name>
<evidence type="ECO:0000256" key="7">
    <source>
        <dbReference type="ARBA" id="ARBA00060552"/>
    </source>
</evidence>
<sequence>MDTTTAPHRAIKSFVLRQGRVTKAQEEALTNLWPIFGIEPSDTPLDFPTLFGRAAPVTLEIGFGNGDSLAQMAAAAPERDFIGIEVHTPGVGHLLKLIGDRGLQNVRVMNTDAVEILQQRIPVHSLDRVQLFFPDPWHKKKHHKRRIVQAPFVNLIATRLQMGGVFHLATDWQPYAEHMAEVLENDSNWLNLAQNTSYSPRPDSRPLTKFEQRGLRLGHGVWDLLYTTVNPSHL</sequence>
<dbReference type="RefSeq" id="WP_093064764.1">
    <property type="nucleotide sequence ID" value="NZ_FNQP01000002.1"/>
</dbReference>
<dbReference type="EMBL" id="FNQP01000002">
    <property type="protein sequence ID" value="SDZ83442.1"/>
    <property type="molecule type" value="Genomic_DNA"/>
</dbReference>
<keyword evidence="6 9" id="KW-0819">tRNA processing</keyword>
<proteinExistence type="inferred from homology"/>
<feature type="binding site" evidence="9">
    <location>
        <begin position="208"/>
        <end position="211"/>
    </location>
    <ligand>
        <name>substrate</name>
    </ligand>
</feature>